<name>A0A5S4H8D6_9ACTN</name>
<gene>
    <name evidence="1" type="ORF">ETD96_05185</name>
</gene>
<organism evidence="1 2">
    <name type="scientific">Actinomadura geliboluensis</name>
    <dbReference type="NCBI Taxonomy" id="882440"/>
    <lineage>
        <taxon>Bacteria</taxon>
        <taxon>Bacillati</taxon>
        <taxon>Actinomycetota</taxon>
        <taxon>Actinomycetes</taxon>
        <taxon>Streptosporangiales</taxon>
        <taxon>Thermomonosporaceae</taxon>
        <taxon>Actinomadura</taxon>
    </lineage>
</organism>
<protein>
    <submittedName>
        <fullName evidence="1">Uncharacterized protein</fullName>
    </submittedName>
</protein>
<evidence type="ECO:0000313" key="1">
    <source>
        <dbReference type="EMBL" id="TMR41513.1"/>
    </source>
</evidence>
<accession>A0A5S4H8D6</accession>
<dbReference type="RefSeq" id="WP_138634869.1">
    <property type="nucleotide sequence ID" value="NZ_VCKZ01000020.1"/>
</dbReference>
<dbReference type="EMBL" id="VCKZ01000020">
    <property type="protein sequence ID" value="TMR41513.1"/>
    <property type="molecule type" value="Genomic_DNA"/>
</dbReference>
<sequence>MDTPQLDGWTVRRHDTAPTWTADRRGGLSDTHLEFGCALRVTASSFGELEVRCVAENIKLGIITAAERLAERMMEAELQRREDAHTGRVNGPGGGISV</sequence>
<evidence type="ECO:0000313" key="2">
    <source>
        <dbReference type="Proteomes" id="UP000305238"/>
    </source>
</evidence>
<dbReference type="Proteomes" id="UP000305238">
    <property type="component" value="Unassembled WGS sequence"/>
</dbReference>
<proteinExistence type="predicted"/>
<keyword evidence="2" id="KW-1185">Reference proteome</keyword>
<reference evidence="1 2" key="1">
    <citation type="submission" date="2019-05" db="EMBL/GenBank/DDBJ databases">
        <title>Draft genome sequence of Actinomadura geliboluensis A8036.</title>
        <authorList>
            <person name="Saricaoglu S."/>
            <person name="Isik K."/>
        </authorList>
    </citation>
    <scope>NUCLEOTIDE SEQUENCE [LARGE SCALE GENOMIC DNA]</scope>
    <source>
        <strain evidence="1 2">A8036</strain>
    </source>
</reference>
<comment type="caution">
    <text evidence="1">The sequence shown here is derived from an EMBL/GenBank/DDBJ whole genome shotgun (WGS) entry which is preliminary data.</text>
</comment>
<dbReference type="AlphaFoldDB" id="A0A5S4H8D6"/>